<evidence type="ECO:0000256" key="3">
    <source>
        <dbReference type="ARBA" id="ARBA00022840"/>
    </source>
</evidence>
<dbReference type="PRINTS" id="PR00300">
    <property type="entry name" value="CLPPROTEASEA"/>
</dbReference>
<dbReference type="Gene3D" id="3.40.50.300">
    <property type="entry name" value="P-loop containing nucleotide triphosphate hydrolases"/>
    <property type="match status" value="2"/>
</dbReference>
<keyword evidence="1" id="KW-0677">Repeat</keyword>
<dbReference type="AlphaFoldDB" id="A0A2A6FST8"/>
<dbReference type="SMART" id="SM00382">
    <property type="entry name" value="AAA"/>
    <property type="match status" value="2"/>
</dbReference>
<dbReference type="PANTHER" id="PTHR11638:SF18">
    <property type="entry name" value="HEAT SHOCK PROTEIN 104"/>
    <property type="match status" value="1"/>
</dbReference>
<dbReference type="InterPro" id="IPR050130">
    <property type="entry name" value="ClpA_ClpB"/>
</dbReference>
<evidence type="ECO:0000313" key="6">
    <source>
        <dbReference type="EMBL" id="PDQ35493.1"/>
    </source>
</evidence>
<feature type="compositionally biased region" description="Polar residues" evidence="4">
    <location>
        <begin position="625"/>
        <end position="645"/>
    </location>
</feature>
<dbReference type="InterPro" id="IPR003593">
    <property type="entry name" value="AAA+_ATPase"/>
</dbReference>
<feature type="compositionally biased region" description="Low complexity" evidence="4">
    <location>
        <begin position="656"/>
        <end position="677"/>
    </location>
</feature>
<keyword evidence="2" id="KW-0547">Nucleotide-binding</keyword>
<evidence type="ECO:0000259" key="5">
    <source>
        <dbReference type="SMART" id="SM00382"/>
    </source>
</evidence>
<reference evidence="7" key="1">
    <citation type="submission" date="2017-03" db="EMBL/GenBank/DDBJ databases">
        <authorList>
            <person name="Lund M.B."/>
        </authorList>
    </citation>
    <scope>NUCLEOTIDE SEQUENCE [LARGE SCALE GENOMIC DNA]</scope>
</reference>
<sequence>MGLTNFTNTDDDQNGTGNGPGGPNVPVFPSLPGMPGIPGQHSSDDITEILINYNERFKNAVPAMYRDAVITQTLAVLIRKDKPNPLLVGPAGVGKTKISEEIARMIATAHLAVPDALRDKTVYELSMSALVAGAGVVGQLEQRVTEIIAFATDPKNKAILFIDEIHVLGESRDPVYSKVSQILKPVLARGDMHLIGATTAQESRKLEDDPAFQRRFTRLIVDELTCEQTIEVLKSARAGLLTHHQHKVTVSDQMLALTATIADEYSRASQHRPDNAMTLLDQALADLIVAHGTALAQAQRSGNNTVVQALQAVQQLTLSEQKLRSVALRLASGVAEKAPFDAQALRETLRCLRGQDEVLEELIDALERDQLGAFARTRPTVWMLAGPSGAGKTETVKRISEQLTGQKPIMLNMAEYSLEHDLSKLIGSGPGYAGSDSNKELPFDTLESNPYRVILLDELEKAHRTVHRLLLTALDEGWMRMASGKVIDFSKAIIIATTNAGKDSLGKPAVGFATSGSTPERMSAQRLISVLKEHFDHEFIGRFQKLVAYAPISRTTYAEILGGAYERERIRLLNQKPHLGARVPILSDDALLEAVQETYLAEQGARPAERAARRLIEDALIATQPAAQSRAPTTGMSPVPTTQPAPSADNPDSPVDDTVGAVDAADAAAGPATRALS</sequence>
<dbReference type="Proteomes" id="UP000219994">
    <property type="component" value="Unassembled WGS sequence"/>
</dbReference>
<accession>A0A2A6FST8</accession>
<feature type="region of interest" description="Disordered" evidence="4">
    <location>
        <begin position="1"/>
        <end position="39"/>
    </location>
</feature>
<feature type="region of interest" description="Disordered" evidence="4">
    <location>
        <begin position="623"/>
        <end position="677"/>
    </location>
</feature>
<dbReference type="InterPro" id="IPR001270">
    <property type="entry name" value="ClpA/B"/>
</dbReference>
<feature type="domain" description="AAA+ ATPase" evidence="5">
    <location>
        <begin position="81"/>
        <end position="226"/>
    </location>
</feature>
<dbReference type="Pfam" id="PF07724">
    <property type="entry name" value="AAA_2"/>
    <property type="match status" value="1"/>
</dbReference>
<comment type="caution">
    <text evidence="6">The sequence shown here is derived from an EMBL/GenBank/DDBJ whole genome shotgun (WGS) entry which is preliminary data.</text>
</comment>
<dbReference type="GO" id="GO:0005737">
    <property type="term" value="C:cytoplasm"/>
    <property type="evidence" value="ECO:0007669"/>
    <property type="project" value="TreeGrafter"/>
</dbReference>
<organism evidence="6 7">
    <name type="scientific">Candidatus Lumbricidiphila eiseniae</name>
    <dbReference type="NCBI Taxonomy" id="1969409"/>
    <lineage>
        <taxon>Bacteria</taxon>
        <taxon>Bacillati</taxon>
        <taxon>Actinomycetota</taxon>
        <taxon>Actinomycetes</taxon>
        <taxon>Micrococcales</taxon>
        <taxon>Microbacteriaceae</taxon>
        <taxon>Candidatus Lumbricidiphila</taxon>
    </lineage>
</organism>
<evidence type="ECO:0000256" key="1">
    <source>
        <dbReference type="ARBA" id="ARBA00022737"/>
    </source>
</evidence>
<dbReference type="CDD" id="cd19499">
    <property type="entry name" value="RecA-like_ClpB_Hsp104-like"/>
    <property type="match status" value="1"/>
</dbReference>
<dbReference type="Pfam" id="PF17871">
    <property type="entry name" value="AAA_lid_9"/>
    <property type="match status" value="1"/>
</dbReference>
<dbReference type="InterPro" id="IPR027417">
    <property type="entry name" value="P-loop_NTPase"/>
</dbReference>
<proteinExistence type="predicted"/>
<dbReference type="CDD" id="cd00009">
    <property type="entry name" value="AAA"/>
    <property type="match status" value="1"/>
</dbReference>
<feature type="domain" description="AAA+ ATPase" evidence="5">
    <location>
        <begin position="378"/>
        <end position="534"/>
    </location>
</feature>
<evidence type="ECO:0000256" key="4">
    <source>
        <dbReference type="SAM" id="MobiDB-lite"/>
    </source>
</evidence>
<dbReference type="SUPFAM" id="SSF52540">
    <property type="entry name" value="P-loop containing nucleoside triphosphate hydrolases"/>
    <property type="match status" value="2"/>
</dbReference>
<gene>
    <name evidence="6" type="ORF">B5766_05355</name>
</gene>
<dbReference type="EMBL" id="NAEP01000032">
    <property type="protein sequence ID" value="PDQ35493.1"/>
    <property type="molecule type" value="Genomic_DNA"/>
</dbReference>
<name>A0A2A6FST8_9MICO</name>
<dbReference type="GO" id="GO:0005524">
    <property type="term" value="F:ATP binding"/>
    <property type="evidence" value="ECO:0007669"/>
    <property type="project" value="UniProtKB-KW"/>
</dbReference>
<dbReference type="Gene3D" id="1.10.8.60">
    <property type="match status" value="1"/>
</dbReference>
<dbReference type="InterPro" id="IPR041546">
    <property type="entry name" value="ClpA/ClpB_AAA_lid"/>
</dbReference>
<dbReference type="Pfam" id="PF00004">
    <property type="entry name" value="AAA"/>
    <property type="match status" value="1"/>
</dbReference>
<dbReference type="InterPro" id="IPR003959">
    <property type="entry name" value="ATPase_AAA_core"/>
</dbReference>
<dbReference type="PANTHER" id="PTHR11638">
    <property type="entry name" value="ATP-DEPENDENT CLP PROTEASE"/>
    <property type="match status" value="1"/>
</dbReference>
<evidence type="ECO:0000256" key="2">
    <source>
        <dbReference type="ARBA" id="ARBA00022741"/>
    </source>
</evidence>
<dbReference type="GO" id="GO:0016887">
    <property type="term" value="F:ATP hydrolysis activity"/>
    <property type="evidence" value="ECO:0007669"/>
    <property type="project" value="InterPro"/>
</dbReference>
<protein>
    <recommendedName>
        <fullName evidence="5">AAA+ ATPase domain-containing protein</fullName>
    </recommendedName>
</protein>
<keyword evidence="3" id="KW-0067">ATP-binding</keyword>
<evidence type="ECO:0000313" key="7">
    <source>
        <dbReference type="Proteomes" id="UP000219994"/>
    </source>
</evidence>
<dbReference type="GO" id="GO:0034605">
    <property type="term" value="P:cellular response to heat"/>
    <property type="evidence" value="ECO:0007669"/>
    <property type="project" value="TreeGrafter"/>
</dbReference>